<protein>
    <recommendedName>
        <fullName evidence="3">DUF3828 domain-containing protein</fullName>
    </recommendedName>
</protein>
<evidence type="ECO:0000313" key="1">
    <source>
        <dbReference type="EMBL" id="MCW9712816.1"/>
    </source>
</evidence>
<dbReference type="EMBL" id="JAJNDC010000002">
    <property type="protein sequence ID" value="MCW9712816.1"/>
    <property type="molecule type" value="Genomic_DNA"/>
</dbReference>
<accession>A0ABT3PYF9</accession>
<proteinExistence type="predicted"/>
<name>A0ABT3PYF9_9BACT</name>
<dbReference type="RefSeq" id="WP_265789078.1">
    <property type="nucleotide sequence ID" value="NZ_BAABRS010000002.1"/>
</dbReference>
<evidence type="ECO:0000313" key="2">
    <source>
        <dbReference type="Proteomes" id="UP001207337"/>
    </source>
</evidence>
<comment type="caution">
    <text evidence="1">The sequence shown here is derived from an EMBL/GenBank/DDBJ whole genome shotgun (WGS) entry which is preliminary data.</text>
</comment>
<evidence type="ECO:0008006" key="3">
    <source>
        <dbReference type="Google" id="ProtNLM"/>
    </source>
</evidence>
<gene>
    <name evidence="1" type="ORF">LQ318_07855</name>
</gene>
<dbReference type="Proteomes" id="UP001207337">
    <property type="component" value="Unassembled WGS sequence"/>
</dbReference>
<reference evidence="1 2" key="1">
    <citation type="submission" date="2021-11" db="EMBL/GenBank/DDBJ databases">
        <title>Aliifidinibius sp. nov., a new bacterium isolated from saline soil.</title>
        <authorList>
            <person name="Galisteo C."/>
            <person name="De La Haba R."/>
            <person name="Sanchez-Porro C."/>
            <person name="Ventosa A."/>
        </authorList>
    </citation>
    <scope>NUCLEOTIDE SEQUENCE [LARGE SCALE GENOMIC DNA]</scope>
    <source>
        <strain evidence="1 2">KACC 190600</strain>
    </source>
</reference>
<keyword evidence="2" id="KW-1185">Reference proteome</keyword>
<sequence length="173" mass="20289">MQGCDKNNVSKPEKINVLNALVSHYQTYEDSIAVFHESYEYDTEDINFTSYKDSDYFREAFSSITRKDMQAWEKQLREIETVEWKEWGWETPSFITEKEYPKSFDYEGPPPPGVTIETSLTVYFFSIPLISSKHAFVEVAYKSGKYNWNVDIVLLKKTDKVWKVQSKSNITTT</sequence>
<organism evidence="1 2">
    <name type="scientific">Fodinibius salicampi</name>
    <dbReference type="NCBI Taxonomy" id="1920655"/>
    <lineage>
        <taxon>Bacteria</taxon>
        <taxon>Pseudomonadati</taxon>
        <taxon>Balneolota</taxon>
        <taxon>Balneolia</taxon>
        <taxon>Balneolales</taxon>
        <taxon>Balneolaceae</taxon>
        <taxon>Fodinibius</taxon>
    </lineage>
</organism>